<sequence>MATTKGHGFTPTGRGFRHFLHLVGFVALMPCFIVPATALADQPPSPTATESDVHRKSEHSGSSNGEAGPAAPTGAQAGKEHKGAGVDGHPQGDSVSAEPADPSSPKSHLSPKSDPKDRNRLEADPHPRTPREITPSADADALPENGYGSLATNESGPGTGGASSASKSVSPGSLAGNPAQAIPDAGSAPSANPRPKTIVPKRSNSKTEPDGAGGQTATSDRPHVVLPTTSVEEPAPWYFDADLLIVGFIGLSLAGLIGLGIGMKIPGWRKKVRR</sequence>
<comment type="caution">
    <text evidence="3">The sequence shown here is derived from an EMBL/GenBank/DDBJ whole genome shotgun (WGS) entry which is preliminary data.</text>
</comment>
<proteinExistence type="predicted"/>
<evidence type="ECO:0000256" key="2">
    <source>
        <dbReference type="SAM" id="Phobius"/>
    </source>
</evidence>
<feature type="compositionally biased region" description="Low complexity" evidence="1">
    <location>
        <begin position="162"/>
        <end position="173"/>
    </location>
</feature>
<protein>
    <submittedName>
        <fullName evidence="3">Uncharacterized protein</fullName>
    </submittedName>
</protein>
<dbReference type="STRING" id="33007.HMPREF3198_00249"/>
<evidence type="ECO:0000313" key="3">
    <source>
        <dbReference type="EMBL" id="PKY72323.1"/>
    </source>
</evidence>
<keyword evidence="2" id="KW-1133">Transmembrane helix</keyword>
<feature type="compositionally biased region" description="Low complexity" evidence="1">
    <location>
        <begin position="65"/>
        <end position="77"/>
    </location>
</feature>
<dbReference type="RefSeq" id="WP_024331797.1">
    <property type="nucleotide sequence ID" value="NZ_KQ955221.1"/>
</dbReference>
<dbReference type="GeneID" id="35866852"/>
<keyword evidence="2" id="KW-0472">Membrane</keyword>
<evidence type="ECO:0000256" key="1">
    <source>
        <dbReference type="SAM" id="MobiDB-lite"/>
    </source>
</evidence>
<accession>A0A2I1IMJ2</accession>
<gene>
    <name evidence="3" type="ORF">CYJ19_05585</name>
</gene>
<feature type="transmembrane region" description="Helical" evidence="2">
    <location>
        <begin position="243"/>
        <end position="265"/>
    </location>
</feature>
<name>A0A2I1IMJ2_9ACTO</name>
<feature type="compositionally biased region" description="Basic and acidic residues" evidence="1">
    <location>
        <begin position="111"/>
        <end position="131"/>
    </location>
</feature>
<reference evidence="3 4" key="1">
    <citation type="submission" date="2017-12" db="EMBL/GenBank/DDBJ databases">
        <title>Phylogenetic diversity of female urinary microbiome.</title>
        <authorList>
            <person name="Thomas-White K."/>
            <person name="Wolfe A.J."/>
        </authorList>
    </citation>
    <scope>NUCLEOTIDE SEQUENCE [LARGE SCALE GENOMIC DNA]</scope>
    <source>
        <strain evidence="3 4">UMB0402</strain>
    </source>
</reference>
<feature type="region of interest" description="Disordered" evidence="1">
    <location>
        <begin position="39"/>
        <end position="224"/>
    </location>
</feature>
<keyword evidence="4" id="KW-1185">Reference proteome</keyword>
<dbReference type="EMBL" id="PKKO01000003">
    <property type="protein sequence ID" value="PKY72323.1"/>
    <property type="molecule type" value="Genomic_DNA"/>
</dbReference>
<dbReference type="Proteomes" id="UP000235122">
    <property type="component" value="Unassembled WGS sequence"/>
</dbReference>
<feature type="compositionally biased region" description="Low complexity" evidence="1">
    <location>
        <begin position="101"/>
        <end position="110"/>
    </location>
</feature>
<evidence type="ECO:0000313" key="4">
    <source>
        <dbReference type="Proteomes" id="UP000235122"/>
    </source>
</evidence>
<dbReference type="AlphaFoldDB" id="A0A2I1IMJ2"/>
<keyword evidence="2" id="KW-0812">Transmembrane</keyword>
<organism evidence="3 4">
    <name type="scientific">Winkia neuii</name>
    <dbReference type="NCBI Taxonomy" id="33007"/>
    <lineage>
        <taxon>Bacteria</taxon>
        <taxon>Bacillati</taxon>
        <taxon>Actinomycetota</taxon>
        <taxon>Actinomycetes</taxon>
        <taxon>Actinomycetales</taxon>
        <taxon>Actinomycetaceae</taxon>
        <taxon>Winkia</taxon>
    </lineage>
</organism>